<sequence>MTQSIFVEISTQFYVTLERKLSRFLWMGKRLRISLKSLYAEVRKGGLKVPNFRLYHLAQSLAQMARTNLEGRERLAWRELEDSLTSLKGTLGYICNKNSEEKHSNPIASHSRWIWKEAHRLYGVQPYLNRDSPLWYNPKIRNKKGSFYWKLWESKGIYSLGQIWGLDGVVSFVELAQAFELPNAEFLHHLQLKSSLADLAKSEGGMLPASPVVRLVKSLLGKRGNISRAYTSLLGCTNPILVNLRNKWSAELDKDVADEEWQEAVASPASAGLEIKAQLTQFKVVQRLFWTPSRLAAAGLRESPNCWKCTEEVGTMSYMMLKCPMITPFWDQIFDFLQHLLEVFPPPRLLHTGLGETVPDQHKRALVVAAYLAAKRMTLRHWRAESSPSFREWLMAMADVTSHERIIARLRGRPELFEETWSQTLGIVKH</sequence>
<evidence type="ECO:0000313" key="2">
    <source>
        <dbReference type="Proteomes" id="UP000008672"/>
    </source>
</evidence>
<dbReference type="GeneTree" id="ENSGT01150000286916"/>
<keyword evidence="2" id="KW-1185">Reference proteome</keyword>
<dbReference type="Ensembl" id="ENSLACT00000009831.1">
    <property type="protein sequence ID" value="ENSLACP00000009756.1"/>
    <property type="gene ID" value="ENSLACG00000008602.1"/>
</dbReference>
<dbReference type="Proteomes" id="UP000008672">
    <property type="component" value="Unassembled WGS sequence"/>
</dbReference>
<dbReference type="HOGENOM" id="CLU_000680_9_0_1"/>
<name>H3AJD5_LATCH</name>
<reference evidence="2" key="1">
    <citation type="submission" date="2011-08" db="EMBL/GenBank/DDBJ databases">
        <title>The draft genome of Latimeria chalumnae.</title>
        <authorList>
            <person name="Di Palma F."/>
            <person name="Alfoldi J."/>
            <person name="Johnson J."/>
            <person name="Berlin A."/>
            <person name="Gnerre S."/>
            <person name="Jaffe D."/>
            <person name="MacCallum I."/>
            <person name="Young S."/>
            <person name="Walker B.J."/>
            <person name="Lander E."/>
            <person name="Lindblad-Toh K."/>
        </authorList>
    </citation>
    <scope>NUCLEOTIDE SEQUENCE [LARGE SCALE GENOMIC DNA]</scope>
    <source>
        <strain evidence="2">Wild caught</strain>
    </source>
</reference>
<dbReference type="STRING" id="7897.ENSLACP00000009756"/>
<protein>
    <recommendedName>
        <fullName evidence="3">Reverse transcriptase zinc-binding domain-containing protein</fullName>
    </recommendedName>
</protein>
<accession>H3AJD5</accession>
<reference evidence="1" key="3">
    <citation type="submission" date="2025-09" db="UniProtKB">
        <authorList>
            <consortium name="Ensembl"/>
        </authorList>
    </citation>
    <scope>IDENTIFICATION</scope>
</reference>
<organism evidence="1 2">
    <name type="scientific">Latimeria chalumnae</name>
    <name type="common">Coelacanth</name>
    <dbReference type="NCBI Taxonomy" id="7897"/>
    <lineage>
        <taxon>Eukaryota</taxon>
        <taxon>Metazoa</taxon>
        <taxon>Chordata</taxon>
        <taxon>Craniata</taxon>
        <taxon>Vertebrata</taxon>
        <taxon>Euteleostomi</taxon>
        <taxon>Coelacanthiformes</taxon>
        <taxon>Coelacanthidae</taxon>
        <taxon>Latimeria</taxon>
    </lineage>
</organism>
<dbReference type="OMA" id="RESPNCW"/>
<dbReference type="EMBL" id="AFYH01195136">
    <property type="status" value="NOT_ANNOTATED_CDS"/>
    <property type="molecule type" value="Genomic_DNA"/>
</dbReference>
<dbReference type="AlphaFoldDB" id="H3AJD5"/>
<evidence type="ECO:0008006" key="3">
    <source>
        <dbReference type="Google" id="ProtNLM"/>
    </source>
</evidence>
<dbReference type="eggNOG" id="ENOG502S9XJ">
    <property type="taxonomic scope" value="Eukaryota"/>
</dbReference>
<evidence type="ECO:0000313" key="1">
    <source>
        <dbReference type="Ensembl" id="ENSLACP00000009756.1"/>
    </source>
</evidence>
<proteinExistence type="predicted"/>
<reference evidence="1" key="2">
    <citation type="submission" date="2025-08" db="UniProtKB">
        <authorList>
            <consortium name="Ensembl"/>
        </authorList>
    </citation>
    <scope>IDENTIFICATION</scope>
</reference>
<dbReference type="InParanoid" id="H3AJD5"/>